<dbReference type="Proteomes" id="UP001458880">
    <property type="component" value="Unassembled WGS sequence"/>
</dbReference>
<name>A0AAW1JYZ2_POPJA</name>
<evidence type="ECO:0000256" key="2">
    <source>
        <dbReference type="PROSITE-ProRule" id="PRU00447"/>
    </source>
</evidence>
<evidence type="ECO:0000313" key="5">
    <source>
        <dbReference type="Proteomes" id="UP001458880"/>
    </source>
</evidence>
<keyword evidence="1 2" id="KW-0053">Apoptosis</keyword>
<protein>
    <submittedName>
        <fullName evidence="4">CIDE-N domain</fullName>
    </submittedName>
</protein>
<dbReference type="SUPFAM" id="SSF54277">
    <property type="entry name" value="CAD &amp; PB1 domains"/>
    <property type="match status" value="1"/>
</dbReference>
<evidence type="ECO:0000259" key="3">
    <source>
        <dbReference type="PROSITE" id="PS51135"/>
    </source>
</evidence>
<dbReference type="Pfam" id="PF02017">
    <property type="entry name" value="CIDE-N"/>
    <property type="match status" value="1"/>
</dbReference>
<dbReference type="Gene3D" id="3.10.20.10">
    <property type="match status" value="1"/>
</dbReference>
<keyword evidence="5" id="KW-1185">Reference proteome</keyword>
<sequence length="167" mass="18730">MKIYKVWSVDRTKKVFVVIKETHNILEQLVLEASRKLDINGAQIVTESDVTLIDEDEVLQGLETNEPLILLEPGQTYQERCSTPVSRFSAFSSLSTVTLNSGPTSPIVDISSSNIHRTEEDKTFESVNSSESQNVRNYLPLIFLPATTDANMIDPSIESKRKSIENK</sequence>
<dbReference type="InterPro" id="IPR003508">
    <property type="entry name" value="CIDE-N_dom"/>
</dbReference>
<gene>
    <name evidence="4" type="ORF">QE152_g26286</name>
</gene>
<feature type="domain" description="CIDE-N" evidence="3">
    <location>
        <begin position="1"/>
        <end position="79"/>
    </location>
</feature>
<organism evidence="4 5">
    <name type="scientific">Popillia japonica</name>
    <name type="common">Japanese beetle</name>
    <dbReference type="NCBI Taxonomy" id="7064"/>
    <lineage>
        <taxon>Eukaryota</taxon>
        <taxon>Metazoa</taxon>
        <taxon>Ecdysozoa</taxon>
        <taxon>Arthropoda</taxon>
        <taxon>Hexapoda</taxon>
        <taxon>Insecta</taxon>
        <taxon>Pterygota</taxon>
        <taxon>Neoptera</taxon>
        <taxon>Endopterygota</taxon>
        <taxon>Coleoptera</taxon>
        <taxon>Polyphaga</taxon>
        <taxon>Scarabaeiformia</taxon>
        <taxon>Scarabaeidae</taxon>
        <taxon>Rutelinae</taxon>
        <taxon>Popillia</taxon>
    </lineage>
</organism>
<evidence type="ECO:0000256" key="1">
    <source>
        <dbReference type="ARBA" id="ARBA00022703"/>
    </source>
</evidence>
<proteinExistence type="predicted"/>
<comment type="caution">
    <text evidence="4">The sequence shown here is derived from an EMBL/GenBank/DDBJ whole genome shotgun (WGS) entry which is preliminary data.</text>
</comment>
<dbReference type="AlphaFoldDB" id="A0AAW1JYZ2"/>
<evidence type="ECO:0000313" key="4">
    <source>
        <dbReference type="EMBL" id="KAK9710033.1"/>
    </source>
</evidence>
<dbReference type="GO" id="GO:0006915">
    <property type="term" value="P:apoptotic process"/>
    <property type="evidence" value="ECO:0007669"/>
    <property type="project" value="UniProtKB-UniRule"/>
</dbReference>
<accession>A0AAW1JYZ2</accession>
<reference evidence="4 5" key="1">
    <citation type="journal article" date="2024" name="BMC Genomics">
        <title>De novo assembly and annotation of Popillia japonica's genome with initial clues to its potential as an invasive pest.</title>
        <authorList>
            <person name="Cucini C."/>
            <person name="Boschi S."/>
            <person name="Funari R."/>
            <person name="Cardaioli E."/>
            <person name="Iannotti N."/>
            <person name="Marturano G."/>
            <person name="Paoli F."/>
            <person name="Bruttini M."/>
            <person name="Carapelli A."/>
            <person name="Frati F."/>
            <person name="Nardi F."/>
        </authorList>
    </citation>
    <scope>NUCLEOTIDE SEQUENCE [LARGE SCALE GENOMIC DNA]</scope>
    <source>
        <strain evidence="4">DMR45628</strain>
    </source>
</reference>
<dbReference type="EMBL" id="JASPKY010000299">
    <property type="protein sequence ID" value="KAK9710033.1"/>
    <property type="molecule type" value="Genomic_DNA"/>
</dbReference>
<dbReference type="PROSITE" id="PS51135">
    <property type="entry name" value="CIDE_N"/>
    <property type="match status" value="1"/>
</dbReference>